<keyword evidence="1" id="KW-0889">Transcription antitermination</keyword>
<gene>
    <name evidence="5" type="ORF">F2A26_12540</name>
</gene>
<dbReference type="Pfam" id="PF02357">
    <property type="entry name" value="NusG"/>
    <property type="match status" value="1"/>
</dbReference>
<keyword evidence="6" id="KW-1185">Reference proteome</keyword>
<dbReference type="InterPro" id="IPR036735">
    <property type="entry name" value="NGN_dom_sf"/>
</dbReference>
<keyword evidence="3" id="KW-0804">Transcription</keyword>
<dbReference type="PANTHER" id="PTHR30265:SF4">
    <property type="entry name" value="KOW MOTIF FAMILY PROTEIN, EXPRESSED"/>
    <property type="match status" value="1"/>
</dbReference>
<dbReference type="NCBIfam" id="NF033644">
    <property type="entry name" value="antiterm_UpxY"/>
    <property type="match status" value="1"/>
</dbReference>
<reference evidence="5 6" key="1">
    <citation type="journal article" date="2019" name="Nat. Med.">
        <title>A library of human gut bacterial isolates paired with longitudinal multiomics data enables mechanistic microbiome research.</title>
        <authorList>
            <person name="Poyet M."/>
            <person name="Groussin M."/>
            <person name="Gibbons S.M."/>
            <person name="Avila-Pacheco J."/>
            <person name="Jiang X."/>
            <person name="Kearney S.M."/>
            <person name="Perrotta A.R."/>
            <person name="Berdy B."/>
            <person name="Zhao S."/>
            <person name="Lieberman T.D."/>
            <person name="Swanson P.K."/>
            <person name="Smith M."/>
            <person name="Roesemann S."/>
            <person name="Alexander J.E."/>
            <person name="Rich S.A."/>
            <person name="Livny J."/>
            <person name="Vlamakis H."/>
            <person name="Clish C."/>
            <person name="Bullock K."/>
            <person name="Deik A."/>
            <person name="Scott J."/>
            <person name="Pierce K.A."/>
            <person name="Xavier R.J."/>
            <person name="Alm E.J."/>
        </authorList>
    </citation>
    <scope>NUCLEOTIDE SEQUENCE [LARGE SCALE GENOMIC DNA]</scope>
    <source>
        <strain evidence="5 6">BIOML-A1</strain>
    </source>
</reference>
<dbReference type="InterPro" id="IPR006645">
    <property type="entry name" value="NGN-like_dom"/>
</dbReference>
<dbReference type="PANTHER" id="PTHR30265">
    <property type="entry name" value="RHO-INTERACTING TRANSCRIPTION TERMINATION FACTOR NUSG"/>
    <property type="match status" value="1"/>
</dbReference>
<comment type="caution">
    <text evidence="5">The sequence shown here is derived from an EMBL/GenBank/DDBJ whole genome shotgun (WGS) entry which is preliminary data.</text>
</comment>
<evidence type="ECO:0000256" key="2">
    <source>
        <dbReference type="ARBA" id="ARBA00023015"/>
    </source>
</evidence>
<dbReference type="InterPro" id="IPR008991">
    <property type="entry name" value="Translation_prot_SH3-like_sf"/>
</dbReference>
<name>A0ABQ6S128_9BACT</name>
<dbReference type="SUPFAM" id="SSF82679">
    <property type="entry name" value="N-utilization substance G protein NusG, N-terminal domain"/>
    <property type="match status" value="1"/>
</dbReference>
<protein>
    <submittedName>
        <fullName evidence="5">UpxY family transcription antiterminator</fullName>
    </submittedName>
</protein>
<dbReference type="EMBL" id="VVND01000022">
    <property type="protein sequence ID" value="KAA3158136.1"/>
    <property type="molecule type" value="Genomic_DNA"/>
</dbReference>
<dbReference type="Proteomes" id="UP000324870">
    <property type="component" value="Unassembled WGS sequence"/>
</dbReference>
<sequence>MMNSPDTAAEWYVLRVTYQRELSTKEYLDKLNIENFVPVRVVRRRNSKGQFFRACEVAVHNYIFIRSTREVIDELKTYKLPMLRYVMHPQNGENQIMIVPEEQMRNFIAVAGNEDEQVLFMSPEEVALSKGDKVRITGGVFEGVEGLLMRVKNSRGKRVVVKIDGITAVATASIPSALVEKI</sequence>
<feature type="domain" description="NusG-like N-terminal" evidence="4">
    <location>
        <begin position="10"/>
        <end position="107"/>
    </location>
</feature>
<evidence type="ECO:0000313" key="5">
    <source>
        <dbReference type="EMBL" id="KAA3158136.1"/>
    </source>
</evidence>
<proteinExistence type="predicted"/>
<evidence type="ECO:0000313" key="6">
    <source>
        <dbReference type="Proteomes" id="UP000324870"/>
    </source>
</evidence>
<evidence type="ECO:0000259" key="4">
    <source>
        <dbReference type="Pfam" id="PF02357"/>
    </source>
</evidence>
<evidence type="ECO:0000256" key="1">
    <source>
        <dbReference type="ARBA" id="ARBA00022814"/>
    </source>
</evidence>
<organism evidence="5 6">
    <name type="scientific">Alistipes finegoldii</name>
    <dbReference type="NCBI Taxonomy" id="214856"/>
    <lineage>
        <taxon>Bacteria</taxon>
        <taxon>Pseudomonadati</taxon>
        <taxon>Bacteroidota</taxon>
        <taxon>Bacteroidia</taxon>
        <taxon>Bacteroidales</taxon>
        <taxon>Rikenellaceae</taxon>
        <taxon>Alistipes</taxon>
    </lineage>
</organism>
<accession>A0ABQ6S128</accession>
<dbReference type="SUPFAM" id="SSF50104">
    <property type="entry name" value="Translation proteins SH3-like domain"/>
    <property type="match status" value="1"/>
</dbReference>
<dbReference type="InterPro" id="IPR043425">
    <property type="entry name" value="NusG-like"/>
</dbReference>
<dbReference type="Gene3D" id="3.30.70.940">
    <property type="entry name" value="NusG, N-terminal domain"/>
    <property type="match status" value="1"/>
</dbReference>
<evidence type="ECO:0000256" key="3">
    <source>
        <dbReference type="ARBA" id="ARBA00023163"/>
    </source>
</evidence>
<dbReference type="CDD" id="cd09895">
    <property type="entry name" value="NGN_SP_UpxY"/>
    <property type="match status" value="1"/>
</dbReference>
<keyword evidence="2" id="KW-0805">Transcription regulation</keyword>